<organism evidence="1 2">
    <name type="scientific">Rhodocytophaga aerolata</name>
    <dbReference type="NCBI Taxonomy" id="455078"/>
    <lineage>
        <taxon>Bacteria</taxon>
        <taxon>Pseudomonadati</taxon>
        <taxon>Bacteroidota</taxon>
        <taxon>Cytophagia</taxon>
        <taxon>Cytophagales</taxon>
        <taxon>Rhodocytophagaceae</taxon>
        <taxon>Rhodocytophaga</taxon>
    </lineage>
</organism>
<gene>
    <name evidence="1" type="ORF">Q0590_08720</name>
</gene>
<dbReference type="InterPro" id="IPR029068">
    <property type="entry name" value="Glyas_Bleomycin-R_OHBP_Dase"/>
</dbReference>
<proteinExistence type="predicted"/>
<evidence type="ECO:0000313" key="2">
    <source>
        <dbReference type="Proteomes" id="UP001168528"/>
    </source>
</evidence>
<reference evidence="1" key="1">
    <citation type="submission" date="2023-07" db="EMBL/GenBank/DDBJ databases">
        <title>The genome sequence of Rhodocytophaga aerolata KACC 12507.</title>
        <authorList>
            <person name="Zhang X."/>
        </authorList>
    </citation>
    <scope>NUCLEOTIDE SEQUENCE</scope>
    <source>
        <strain evidence="1">KACC 12507</strain>
    </source>
</reference>
<keyword evidence="2" id="KW-1185">Reference proteome</keyword>
<name>A0ABT8R2K5_9BACT</name>
<dbReference type="EMBL" id="JAUKPO010000003">
    <property type="protein sequence ID" value="MDO1446331.1"/>
    <property type="molecule type" value="Genomic_DNA"/>
</dbReference>
<dbReference type="Gene3D" id="3.10.180.10">
    <property type="entry name" value="2,3-Dihydroxybiphenyl 1,2-Dioxygenase, domain 1"/>
    <property type="match status" value="1"/>
</dbReference>
<protein>
    <recommendedName>
        <fullName evidence="3">VOC family protein</fullName>
    </recommendedName>
</protein>
<comment type="caution">
    <text evidence="1">The sequence shown here is derived from an EMBL/GenBank/DDBJ whole genome shotgun (WGS) entry which is preliminary data.</text>
</comment>
<accession>A0ABT8R2K5</accession>
<dbReference type="RefSeq" id="WP_302037126.1">
    <property type="nucleotide sequence ID" value="NZ_JAUKPO010000003.1"/>
</dbReference>
<dbReference type="SUPFAM" id="SSF54593">
    <property type="entry name" value="Glyoxalase/Bleomycin resistance protein/Dihydroxybiphenyl dioxygenase"/>
    <property type="match status" value="1"/>
</dbReference>
<evidence type="ECO:0000313" key="1">
    <source>
        <dbReference type="EMBL" id="MDO1446331.1"/>
    </source>
</evidence>
<evidence type="ECO:0008006" key="3">
    <source>
        <dbReference type="Google" id="ProtNLM"/>
    </source>
</evidence>
<dbReference type="Proteomes" id="UP001168528">
    <property type="component" value="Unassembled WGS sequence"/>
</dbReference>
<sequence>MTQTQNVGEVTESILFHSMDKVIPILPCPDIKGQVVFYQQLGFELLEVYTSPNPYAAIQSGSIELHFYGNKRMIPTQNPTMCFLKVEDVDAVYHAFTSGLKKHTGKILRSGIPRISKVRDLSNDRRFTLTDTGGNTLFIGTPVKADTSHFFRTLQQEEFAKKFTVLYDLLYSKEDPSMAASMLPKLVVAKDLLADLDRAKLLLVALDIQRQLGQLMDDRELKTLVDIHLESGDEWTKVKKRYFAILEEE</sequence>